<organism evidence="1">
    <name type="scientific">Arundo donax</name>
    <name type="common">Giant reed</name>
    <name type="synonym">Donax arundinaceus</name>
    <dbReference type="NCBI Taxonomy" id="35708"/>
    <lineage>
        <taxon>Eukaryota</taxon>
        <taxon>Viridiplantae</taxon>
        <taxon>Streptophyta</taxon>
        <taxon>Embryophyta</taxon>
        <taxon>Tracheophyta</taxon>
        <taxon>Spermatophyta</taxon>
        <taxon>Magnoliopsida</taxon>
        <taxon>Liliopsida</taxon>
        <taxon>Poales</taxon>
        <taxon>Poaceae</taxon>
        <taxon>PACMAD clade</taxon>
        <taxon>Arundinoideae</taxon>
        <taxon>Arundineae</taxon>
        <taxon>Arundo</taxon>
    </lineage>
</organism>
<protein>
    <submittedName>
        <fullName evidence="1">Uncharacterized protein</fullName>
    </submittedName>
</protein>
<dbReference type="AlphaFoldDB" id="A0A0A9EBL2"/>
<reference evidence="1" key="1">
    <citation type="submission" date="2014-09" db="EMBL/GenBank/DDBJ databases">
        <authorList>
            <person name="Magalhaes I.L.F."/>
            <person name="Oliveira U."/>
            <person name="Santos F.R."/>
            <person name="Vidigal T.H.D.A."/>
            <person name="Brescovit A.D."/>
            <person name="Santos A.J."/>
        </authorList>
    </citation>
    <scope>NUCLEOTIDE SEQUENCE</scope>
    <source>
        <tissue evidence="1">Shoot tissue taken approximately 20 cm above the soil surface</tissue>
    </source>
</reference>
<proteinExistence type="predicted"/>
<dbReference type="EMBL" id="GBRH01202580">
    <property type="protein sequence ID" value="JAD95315.1"/>
    <property type="molecule type" value="Transcribed_RNA"/>
</dbReference>
<sequence>MITTTITEIGSGGGVRYCIDHEIGAKSSCYNESVRNEKHMLSVLPVECEDA</sequence>
<reference evidence="1" key="2">
    <citation type="journal article" date="2015" name="Data Brief">
        <title>Shoot transcriptome of the giant reed, Arundo donax.</title>
        <authorList>
            <person name="Barrero R.A."/>
            <person name="Guerrero F.D."/>
            <person name="Moolhuijzen P."/>
            <person name="Goolsby J.A."/>
            <person name="Tidwell J."/>
            <person name="Bellgard S.E."/>
            <person name="Bellgard M.I."/>
        </authorList>
    </citation>
    <scope>NUCLEOTIDE SEQUENCE</scope>
    <source>
        <tissue evidence="1">Shoot tissue taken approximately 20 cm above the soil surface</tissue>
    </source>
</reference>
<accession>A0A0A9EBL2</accession>
<name>A0A0A9EBL2_ARUDO</name>
<evidence type="ECO:0000313" key="1">
    <source>
        <dbReference type="EMBL" id="JAD95315.1"/>
    </source>
</evidence>